<keyword evidence="2" id="KW-1185">Reference proteome</keyword>
<reference evidence="1 2" key="1">
    <citation type="submission" date="2019-12" db="EMBL/GenBank/DDBJ databases">
        <authorList>
            <person name="Alioto T."/>
            <person name="Alioto T."/>
            <person name="Gomez Garrido J."/>
        </authorList>
    </citation>
    <scope>NUCLEOTIDE SEQUENCE [LARGE SCALE GENOMIC DNA]</scope>
</reference>
<protein>
    <submittedName>
        <fullName evidence="1">Uncharacterized protein</fullName>
    </submittedName>
</protein>
<dbReference type="Proteomes" id="UP000594638">
    <property type="component" value="Unassembled WGS sequence"/>
</dbReference>
<name>A0A8S0UH59_OLEEU</name>
<dbReference type="Gramene" id="OE9A024189T1">
    <property type="protein sequence ID" value="OE9A024189C1"/>
    <property type="gene ID" value="OE9A024189"/>
</dbReference>
<gene>
    <name evidence="1" type="ORF">OLEA9_A024189</name>
</gene>
<sequence length="132" mass="15058">MNVSSEISADPIFNDEDDSIHHPRISAACYLKELPAYQQWHRSLNSDEEFTSDDEKVSLHTPIGIKMMMKINPLKDPALIQILVLNKQEAEDKAVQLKLFPSYALFWDEYLRLSEGVNKLIKCGLQAVIPIC</sequence>
<evidence type="ECO:0000313" key="1">
    <source>
        <dbReference type="EMBL" id="CAA3016767.1"/>
    </source>
</evidence>
<accession>A0A8S0UH59</accession>
<proteinExistence type="predicted"/>
<evidence type="ECO:0000313" key="2">
    <source>
        <dbReference type="Proteomes" id="UP000594638"/>
    </source>
</evidence>
<comment type="caution">
    <text evidence="1">The sequence shown here is derived from an EMBL/GenBank/DDBJ whole genome shotgun (WGS) entry which is preliminary data.</text>
</comment>
<dbReference type="AlphaFoldDB" id="A0A8S0UH59"/>
<dbReference type="EMBL" id="CACTIH010007644">
    <property type="protein sequence ID" value="CAA3016767.1"/>
    <property type="molecule type" value="Genomic_DNA"/>
</dbReference>
<organism evidence="1 2">
    <name type="scientific">Olea europaea subsp. europaea</name>
    <dbReference type="NCBI Taxonomy" id="158383"/>
    <lineage>
        <taxon>Eukaryota</taxon>
        <taxon>Viridiplantae</taxon>
        <taxon>Streptophyta</taxon>
        <taxon>Embryophyta</taxon>
        <taxon>Tracheophyta</taxon>
        <taxon>Spermatophyta</taxon>
        <taxon>Magnoliopsida</taxon>
        <taxon>eudicotyledons</taxon>
        <taxon>Gunneridae</taxon>
        <taxon>Pentapetalae</taxon>
        <taxon>asterids</taxon>
        <taxon>lamiids</taxon>
        <taxon>Lamiales</taxon>
        <taxon>Oleaceae</taxon>
        <taxon>Oleeae</taxon>
        <taxon>Olea</taxon>
    </lineage>
</organism>